<gene>
    <name evidence="1" type="ORF">DU478_11290</name>
</gene>
<dbReference type="EMBL" id="QPMK01000007">
    <property type="protein sequence ID" value="RDD66082.1"/>
    <property type="molecule type" value="Genomic_DNA"/>
</dbReference>
<reference evidence="1 2" key="1">
    <citation type="submission" date="2018-07" db="EMBL/GenBank/DDBJ databases">
        <title>Thalassococcus profundi sp. nov., a marine bacterium isolated from deep seawater of Okinawa Trough.</title>
        <authorList>
            <person name="Yu M."/>
        </authorList>
    </citation>
    <scope>NUCLEOTIDE SEQUENCE [LARGE SCALE GENOMIC DNA]</scope>
    <source>
        <strain evidence="1 2">WRAS1</strain>
    </source>
</reference>
<proteinExistence type="predicted"/>
<sequence length="316" mass="34235">MLKKLILVIVLAALGWSAFWYWQAQALRSEIDRAVVQARAEGWQIAYEDLGIRGFPNRLDVTLQAVDVTSPDGGLRWQAPFFQVFQLTYKPGHVIAVWPDAHAVTVDGIRYAVDGAGQRASLVFTAAGRILRANAEAQSLTVAPEDASPVTLDQPRAALEVLEGDELAYRLAAGAASLGTTGQETPATDLRLDLTAHLDAPLRIDQRRPPRPNRFEIRTIRQTLDPMTVQINGDVDVDGSGRLDGALDLRAEDWRAYLDTQGADGGGPEEAVRGLLEMVSLVSGGGDTLDLTLRFDDGQMSVGLIPLGPAPRLRLP</sequence>
<protein>
    <submittedName>
        <fullName evidence="1">DUF2125 domain-containing protein</fullName>
    </submittedName>
</protein>
<dbReference type="Pfam" id="PF09898">
    <property type="entry name" value="DUF2125"/>
    <property type="match status" value="1"/>
</dbReference>
<comment type="caution">
    <text evidence="1">The sequence shown here is derived from an EMBL/GenBank/DDBJ whole genome shotgun (WGS) entry which is preliminary data.</text>
</comment>
<dbReference type="Proteomes" id="UP000253977">
    <property type="component" value="Unassembled WGS sequence"/>
</dbReference>
<evidence type="ECO:0000313" key="1">
    <source>
        <dbReference type="EMBL" id="RDD66082.1"/>
    </source>
</evidence>
<dbReference type="AlphaFoldDB" id="A0A369TMJ2"/>
<name>A0A369TMJ2_9RHOB</name>
<keyword evidence="2" id="KW-1185">Reference proteome</keyword>
<organism evidence="1 2">
    <name type="scientific">Thalassococcus profundi</name>
    <dbReference type="NCBI Taxonomy" id="2282382"/>
    <lineage>
        <taxon>Bacteria</taxon>
        <taxon>Pseudomonadati</taxon>
        <taxon>Pseudomonadota</taxon>
        <taxon>Alphaproteobacteria</taxon>
        <taxon>Rhodobacterales</taxon>
        <taxon>Roseobacteraceae</taxon>
        <taxon>Thalassococcus</taxon>
    </lineage>
</organism>
<evidence type="ECO:0000313" key="2">
    <source>
        <dbReference type="Proteomes" id="UP000253977"/>
    </source>
</evidence>
<accession>A0A369TMJ2</accession>
<dbReference type="InterPro" id="IPR018666">
    <property type="entry name" value="DUF2125"/>
</dbReference>
<dbReference type="RefSeq" id="WP_114511074.1">
    <property type="nucleotide sequence ID" value="NZ_QPMK01000007.1"/>
</dbReference>
<dbReference type="OrthoDB" id="7625707at2"/>